<reference evidence="2 3" key="2">
    <citation type="submission" date="2018-05" db="EMBL/GenBank/DDBJ databases">
        <authorList>
            <person name="Lanie J.A."/>
            <person name="Ng W.-L."/>
            <person name="Kazmierczak K.M."/>
            <person name="Andrzejewski T.M."/>
            <person name="Davidsen T.M."/>
            <person name="Wayne K.J."/>
            <person name="Tettelin H."/>
            <person name="Glass J.I."/>
            <person name="Rusch D."/>
            <person name="Podicherti R."/>
            <person name="Tsui H.-C.T."/>
            <person name="Winkler M.E."/>
        </authorList>
    </citation>
    <scope>NUCLEOTIDE SEQUENCE [LARGE SCALE GENOMIC DNA]</scope>
    <source>
        <strain evidence="2 3">YBY</strain>
    </source>
</reference>
<dbReference type="RefSeq" id="WP_026482781.1">
    <property type="nucleotide sequence ID" value="NZ_CP013119.1"/>
</dbReference>
<sequence>MSRQKYYSAGLMVGVGVFTVLMGQKYSLGTMARMGPGYFPFLLGIVMIVLGALYLFVETAAHDDEQEEDYGPPQWRGWMAIVGGIIAFIILGRYGGLVPATFALVFISAMGDKEHSWLTALLLSIFVTLLGVVIFSWGLELQFPLFTWG</sequence>
<dbReference type="InterPro" id="IPR009936">
    <property type="entry name" value="DUF1468"/>
</dbReference>
<evidence type="ECO:0000313" key="3">
    <source>
        <dbReference type="Proteomes" id="UP000245216"/>
    </source>
</evidence>
<accession>A0A2U2BH69</accession>
<gene>
    <name evidence="2" type="ORF">DF183_16145</name>
</gene>
<feature type="domain" description="DUF1468" evidence="1">
    <location>
        <begin position="10"/>
        <end position="144"/>
    </location>
</feature>
<dbReference type="EMBL" id="QEXO01000004">
    <property type="protein sequence ID" value="PWE13341.1"/>
    <property type="molecule type" value="Genomic_DNA"/>
</dbReference>
<name>A0A2U2BH69_ALCFA</name>
<dbReference type="AlphaFoldDB" id="A0A2U2BH69"/>
<proteinExistence type="predicted"/>
<reference evidence="2 3" key="1">
    <citation type="submission" date="2018-05" db="EMBL/GenBank/DDBJ databases">
        <title>Genome Sequence of an Efficient Indole-Degrading Bacterium, Alcaligenes sp.YBY.</title>
        <authorList>
            <person name="Yang B."/>
        </authorList>
    </citation>
    <scope>NUCLEOTIDE SEQUENCE [LARGE SCALE GENOMIC DNA]</scope>
    <source>
        <strain evidence="2 3">YBY</strain>
    </source>
</reference>
<evidence type="ECO:0000313" key="2">
    <source>
        <dbReference type="EMBL" id="PWE13341.1"/>
    </source>
</evidence>
<dbReference type="Proteomes" id="UP000245216">
    <property type="component" value="Unassembled WGS sequence"/>
</dbReference>
<organism evidence="2 3">
    <name type="scientific">Alcaligenes faecalis</name>
    <dbReference type="NCBI Taxonomy" id="511"/>
    <lineage>
        <taxon>Bacteria</taxon>
        <taxon>Pseudomonadati</taxon>
        <taxon>Pseudomonadota</taxon>
        <taxon>Betaproteobacteria</taxon>
        <taxon>Burkholderiales</taxon>
        <taxon>Alcaligenaceae</taxon>
        <taxon>Alcaligenes</taxon>
    </lineage>
</organism>
<dbReference type="STRING" id="511.UZ73_17230"/>
<protein>
    <submittedName>
        <fullName evidence="2">Tripartite tricarboxylate transporter TctB family protein</fullName>
    </submittedName>
</protein>
<comment type="caution">
    <text evidence="2">The sequence shown here is derived from an EMBL/GenBank/DDBJ whole genome shotgun (WGS) entry which is preliminary data.</text>
</comment>
<evidence type="ECO:0000259" key="1">
    <source>
        <dbReference type="Pfam" id="PF07331"/>
    </source>
</evidence>
<dbReference type="GeneID" id="29371282"/>
<dbReference type="Pfam" id="PF07331">
    <property type="entry name" value="TctB"/>
    <property type="match status" value="1"/>
</dbReference>
<dbReference type="OrthoDB" id="8965982at2"/>